<keyword evidence="1" id="KW-1133">Transmembrane helix</keyword>
<dbReference type="AlphaFoldDB" id="A0A452INZ0"/>
<keyword evidence="3" id="KW-1185">Reference proteome</keyword>
<dbReference type="Proteomes" id="UP000291020">
    <property type="component" value="Unassembled WGS sequence"/>
</dbReference>
<dbReference type="Ensembl" id="ENSGAGT00000033709.1">
    <property type="protein sequence ID" value="ENSGAGP00000029688.1"/>
    <property type="gene ID" value="ENSGAGG00000021432.1"/>
</dbReference>
<feature type="transmembrane region" description="Helical" evidence="1">
    <location>
        <begin position="45"/>
        <end position="64"/>
    </location>
</feature>
<feature type="transmembrane region" description="Helical" evidence="1">
    <location>
        <begin position="6"/>
        <end position="24"/>
    </location>
</feature>
<keyword evidence="1" id="KW-0812">Transmembrane</keyword>
<reference evidence="2" key="2">
    <citation type="submission" date="2025-08" db="UniProtKB">
        <authorList>
            <consortium name="Ensembl"/>
        </authorList>
    </citation>
    <scope>IDENTIFICATION</scope>
</reference>
<keyword evidence="1" id="KW-0472">Membrane</keyword>
<sequence length="65" mass="7220">LSNLSTVSLAVFRGVVLFFSNAALTVRFITKRFIGDYDPTLGKQVFNIIIIILFINIIICVMVGL</sequence>
<evidence type="ECO:0000313" key="2">
    <source>
        <dbReference type="Ensembl" id="ENSGAGP00000029688.1"/>
    </source>
</evidence>
<reference evidence="3" key="1">
    <citation type="journal article" date="2017" name="PLoS ONE">
        <title>The Agassiz's desert tortoise genome provides a resource for the conservation of a threatened species.</title>
        <authorList>
            <person name="Tollis M."/>
            <person name="DeNardo D.F."/>
            <person name="Cornelius J.A."/>
            <person name="Dolby G.A."/>
            <person name="Edwards T."/>
            <person name="Henen B.T."/>
            <person name="Karl A.E."/>
            <person name="Murphy R.W."/>
            <person name="Kusumi K."/>
        </authorList>
    </citation>
    <scope>NUCLEOTIDE SEQUENCE [LARGE SCALE GENOMIC DNA]</scope>
</reference>
<evidence type="ECO:0000256" key="1">
    <source>
        <dbReference type="SAM" id="Phobius"/>
    </source>
</evidence>
<name>A0A452INZ0_9SAUR</name>
<protein>
    <submittedName>
        <fullName evidence="2">Uncharacterized protein</fullName>
    </submittedName>
</protein>
<organism evidence="2 3">
    <name type="scientific">Gopherus agassizii</name>
    <name type="common">Agassiz's desert tortoise</name>
    <dbReference type="NCBI Taxonomy" id="38772"/>
    <lineage>
        <taxon>Eukaryota</taxon>
        <taxon>Metazoa</taxon>
        <taxon>Chordata</taxon>
        <taxon>Craniata</taxon>
        <taxon>Vertebrata</taxon>
        <taxon>Euteleostomi</taxon>
        <taxon>Archelosauria</taxon>
        <taxon>Testudinata</taxon>
        <taxon>Testudines</taxon>
        <taxon>Cryptodira</taxon>
        <taxon>Durocryptodira</taxon>
        <taxon>Testudinoidea</taxon>
        <taxon>Testudinidae</taxon>
        <taxon>Gopherus</taxon>
    </lineage>
</organism>
<reference evidence="2" key="3">
    <citation type="submission" date="2025-09" db="UniProtKB">
        <authorList>
            <consortium name="Ensembl"/>
        </authorList>
    </citation>
    <scope>IDENTIFICATION</scope>
</reference>
<accession>A0A452INZ0</accession>
<evidence type="ECO:0000313" key="3">
    <source>
        <dbReference type="Proteomes" id="UP000291020"/>
    </source>
</evidence>
<proteinExistence type="predicted"/>